<dbReference type="InterPro" id="IPR003848">
    <property type="entry name" value="DUF218"/>
</dbReference>
<reference evidence="3 4" key="1">
    <citation type="journal article" date="2015" name="Nat. Commun.">
        <title>Production of butyrate from lysine and the Amadori product fructoselysine by a human gut commensal.</title>
        <authorList>
            <person name="Bui T.P."/>
            <person name="Ritari J."/>
            <person name="Boeren S."/>
            <person name="de Waard P."/>
            <person name="Plugge C.M."/>
            <person name="de Vos W.M."/>
        </authorList>
    </citation>
    <scope>NUCLEOTIDE SEQUENCE [LARGE SCALE GENOMIC DNA]</scope>
    <source>
        <strain evidence="3 4">AF211</strain>
    </source>
</reference>
<evidence type="ECO:0000259" key="2">
    <source>
        <dbReference type="Pfam" id="PF02698"/>
    </source>
</evidence>
<keyword evidence="1" id="KW-1133">Transmembrane helix</keyword>
<feature type="domain" description="DUF218" evidence="2">
    <location>
        <begin position="107"/>
        <end position="252"/>
    </location>
</feature>
<keyword evidence="1" id="KW-0812">Transmembrane</keyword>
<dbReference type="AlphaFoldDB" id="A0A0S2W4A3"/>
<dbReference type="InterPro" id="IPR051599">
    <property type="entry name" value="Cell_Envelope_Assoc"/>
</dbReference>
<dbReference type="PANTHER" id="PTHR30336:SF4">
    <property type="entry name" value="ENVELOPE BIOGENESIS FACTOR ELYC"/>
    <property type="match status" value="1"/>
</dbReference>
<dbReference type="GO" id="GO:0005886">
    <property type="term" value="C:plasma membrane"/>
    <property type="evidence" value="ECO:0007669"/>
    <property type="project" value="TreeGrafter"/>
</dbReference>
<dbReference type="GO" id="GO:0000270">
    <property type="term" value="P:peptidoglycan metabolic process"/>
    <property type="evidence" value="ECO:0007669"/>
    <property type="project" value="TreeGrafter"/>
</dbReference>
<evidence type="ECO:0000256" key="1">
    <source>
        <dbReference type="SAM" id="Phobius"/>
    </source>
</evidence>
<evidence type="ECO:0000313" key="4">
    <source>
        <dbReference type="Proteomes" id="UP000064844"/>
    </source>
</evidence>
<dbReference type="eggNOG" id="COG1434">
    <property type="taxonomic scope" value="Bacteria"/>
</dbReference>
<dbReference type="CDD" id="cd06259">
    <property type="entry name" value="YdcF-like"/>
    <property type="match status" value="1"/>
</dbReference>
<dbReference type="KEGG" id="ibu:IB211_01781c"/>
<feature type="transmembrane region" description="Helical" evidence="1">
    <location>
        <begin position="17"/>
        <end position="36"/>
    </location>
</feature>
<feature type="transmembrane region" description="Helical" evidence="1">
    <location>
        <begin position="43"/>
        <end position="61"/>
    </location>
</feature>
<organism evidence="3 4">
    <name type="scientific">Intestinimonas butyriciproducens</name>
    <dbReference type="NCBI Taxonomy" id="1297617"/>
    <lineage>
        <taxon>Bacteria</taxon>
        <taxon>Bacillati</taxon>
        <taxon>Bacillota</taxon>
        <taxon>Clostridia</taxon>
        <taxon>Eubacteriales</taxon>
        <taxon>Intestinimonas</taxon>
    </lineage>
</organism>
<proteinExistence type="predicted"/>
<dbReference type="STRING" id="1297617.IB211_01781c"/>
<evidence type="ECO:0000313" key="3">
    <source>
        <dbReference type="EMBL" id="ALP94172.1"/>
    </source>
</evidence>
<accession>A0A0S2W4A3</accession>
<keyword evidence="1" id="KW-0472">Membrane</keyword>
<dbReference type="PANTHER" id="PTHR30336">
    <property type="entry name" value="INNER MEMBRANE PROTEIN, PROBABLE PERMEASE"/>
    <property type="match status" value="1"/>
</dbReference>
<dbReference type="Proteomes" id="UP000064844">
    <property type="component" value="Chromosome"/>
</dbReference>
<dbReference type="Pfam" id="PF02698">
    <property type="entry name" value="DUF218"/>
    <property type="match status" value="1"/>
</dbReference>
<name>A0A0S2W4A3_9FIRM</name>
<sequence>MRGKPYRPYQGRRWGEMLLWAGVLVLAASAVTFLAAPFSIRKFAAFPALSGLFLILFALTARCPAGRGRTLRWALTILLCLGVAVFGVLEGVILAGARTEIKGEPRVMVILGCQVQSWGPSVLLRDRLDTALAYLDEYPELPVVVTGGQGPDEPTTEAAAMRDYLVEHGVEESRILLEEASHNTWQNINNTFALLKEKGYGERMGQVLVVTNGFHLARVRILWARVWEGTYTLSTLAAPESHMGARVQSYLREAPALVKSWLLDRN</sequence>
<feature type="transmembrane region" description="Helical" evidence="1">
    <location>
        <begin position="73"/>
        <end position="97"/>
    </location>
</feature>
<protein>
    <recommendedName>
        <fullName evidence="2">DUF218 domain-containing protein</fullName>
    </recommendedName>
</protein>
<dbReference type="EMBL" id="CP011307">
    <property type="protein sequence ID" value="ALP94172.1"/>
    <property type="molecule type" value="Genomic_DNA"/>
</dbReference>
<reference evidence="4" key="2">
    <citation type="submission" date="2015-04" db="EMBL/GenBank/DDBJ databases">
        <title>A butyrogenic pathway from the amino acid lysine in a human gut commensal.</title>
        <authorList>
            <person name="de Vos W.M."/>
            <person name="Bui N.T.P."/>
            <person name="Plugge C.M."/>
            <person name="Ritari J."/>
        </authorList>
    </citation>
    <scope>NUCLEOTIDE SEQUENCE [LARGE SCALE GENOMIC DNA]</scope>
    <source>
        <strain evidence="4">AF211</strain>
    </source>
</reference>
<keyword evidence="4" id="KW-1185">Reference proteome</keyword>
<dbReference type="RefSeq" id="WP_242857305.1">
    <property type="nucleotide sequence ID" value="NZ_CP011307.1"/>
</dbReference>
<dbReference type="GO" id="GO:0043164">
    <property type="term" value="P:Gram-negative-bacterium-type cell wall biogenesis"/>
    <property type="evidence" value="ECO:0007669"/>
    <property type="project" value="TreeGrafter"/>
</dbReference>
<dbReference type="Gene3D" id="3.40.50.620">
    <property type="entry name" value="HUPs"/>
    <property type="match status" value="1"/>
</dbReference>
<dbReference type="InterPro" id="IPR014729">
    <property type="entry name" value="Rossmann-like_a/b/a_fold"/>
</dbReference>
<gene>
    <name evidence="3" type="ORF">IB211_01781c</name>
</gene>